<dbReference type="PATRIC" id="fig|1391654.3.peg.5219"/>
<dbReference type="AlphaFoldDB" id="A0A0K1PYA3"/>
<dbReference type="RefSeq" id="WP_205633785.1">
    <property type="nucleotide sequence ID" value="NZ_CP012333.1"/>
</dbReference>
<keyword evidence="2" id="KW-1185">Reference proteome</keyword>
<dbReference type="EMBL" id="CP012333">
    <property type="protein sequence ID" value="AKU98487.1"/>
    <property type="molecule type" value="Genomic_DNA"/>
</dbReference>
<gene>
    <name evidence="1" type="ORF">AKJ09_05151</name>
</gene>
<proteinExistence type="predicted"/>
<dbReference type="KEGG" id="llu:AKJ09_05151"/>
<evidence type="ECO:0000313" key="2">
    <source>
        <dbReference type="Proteomes" id="UP000064967"/>
    </source>
</evidence>
<dbReference type="Proteomes" id="UP000064967">
    <property type="component" value="Chromosome"/>
</dbReference>
<name>A0A0K1PYA3_9BACT</name>
<reference evidence="1 2" key="1">
    <citation type="submission" date="2015-08" db="EMBL/GenBank/DDBJ databases">
        <authorList>
            <person name="Babu N.S."/>
            <person name="Beckwith C.J."/>
            <person name="Beseler K.G."/>
            <person name="Brison A."/>
            <person name="Carone J.V."/>
            <person name="Caskin T.P."/>
            <person name="Diamond M."/>
            <person name="Durham M.E."/>
            <person name="Foxe J.M."/>
            <person name="Go M."/>
            <person name="Henderson B.A."/>
            <person name="Jones I.B."/>
            <person name="McGettigan J.A."/>
            <person name="Micheletti S.J."/>
            <person name="Nasrallah M.E."/>
            <person name="Ortiz D."/>
            <person name="Piller C.R."/>
            <person name="Privatt S.R."/>
            <person name="Schneider S.L."/>
            <person name="Sharp S."/>
            <person name="Smith T.C."/>
            <person name="Stanton J.D."/>
            <person name="Ullery H.E."/>
            <person name="Wilson R.J."/>
            <person name="Serrano M.G."/>
            <person name="Buck G."/>
            <person name="Lee V."/>
            <person name="Wang Y."/>
            <person name="Carvalho R."/>
            <person name="Voegtly L."/>
            <person name="Shi R."/>
            <person name="Duckworth R."/>
            <person name="Johnson A."/>
            <person name="Loviza R."/>
            <person name="Walstead R."/>
            <person name="Shah Z."/>
            <person name="Kiflezghi M."/>
            <person name="Wade K."/>
            <person name="Ball S.L."/>
            <person name="Bradley K.W."/>
            <person name="Asai D.J."/>
            <person name="Bowman C.A."/>
            <person name="Russell D.A."/>
            <person name="Pope W.H."/>
            <person name="Jacobs-Sera D."/>
            <person name="Hendrix R.W."/>
            <person name="Hatfull G.F."/>
        </authorList>
    </citation>
    <scope>NUCLEOTIDE SEQUENCE [LARGE SCALE GENOMIC DNA]</scope>
    <source>
        <strain evidence="1 2">DSM 27648</strain>
    </source>
</reference>
<accession>A0A0K1PYA3</accession>
<sequence length="650" mass="69371">MTFVDSGSGGSNVIVGFGHAFAAGDVPAGVTLAGRDKDGNGVALQVDKKATYADGSLRHAVITAKLPTVAAGGRFDLDLVSAAPAASAPGLDLTTLANSGFDAEVRIKVDGTEYAASVKPLLAVATSTWLDGPLAKEALLAAPLKDSNGNVHPQLAARFQVRMDAGGSARVDVIVENDWAYAPAPSAYTYDLTITVGGKQVYSKTAQPHYAHARWRQTYYWNRAPEPFVVHDPRYLIKTGAVPNYDPAVVPSAAALEKWASLPAAPWDPMQIGLAEKYMPTTGGRPDIGLLPAWATLYLLSMDPGAARATMMTADGSGSWSIHYRDQEKGTPVSLVDYPYMTLLGNHGDTVNPKTGKSEAFPACSTCSTPYSADYAHAPSLVYLPYLLTGDHYYLEEMQFWSNFGLFQSNPGYRDHEKGLLHPDQVRGQAWGLRALGETAAFTPDADPMKQYFVDRLNDNIDYYTTHYGSGPDSNALGIITDGAYAYANNTGIAPWQDDFFTSAIGHILELGFDKAKPLIAFKSQFPIGRMSADGFCWISASMYTMIVRSSASTPVFTTFAQAYEASVDPAVRSTACESQAMADALTLTKPGEMSGYASSAEGYPANMQPALAMAAQSGAAGGAAAWAKFAARPVKPDYSNEPQFAIVPR</sequence>
<protein>
    <submittedName>
        <fullName evidence="1">Uncharacterized protein</fullName>
    </submittedName>
</protein>
<evidence type="ECO:0000313" key="1">
    <source>
        <dbReference type="EMBL" id="AKU98487.1"/>
    </source>
</evidence>
<organism evidence="1 2">
    <name type="scientific">Labilithrix luteola</name>
    <dbReference type="NCBI Taxonomy" id="1391654"/>
    <lineage>
        <taxon>Bacteria</taxon>
        <taxon>Pseudomonadati</taxon>
        <taxon>Myxococcota</taxon>
        <taxon>Polyangia</taxon>
        <taxon>Polyangiales</taxon>
        <taxon>Labilitrichaceae</taxon>
        <taxon>Labilithrix</taxon>
    </lineage>
</organism>